<dbReference type="GeneID" id="57976768"/>
<evidence type="ECO:0000313" key="6">
    <source>
        <dbReference type="Proteomes" id="UP000001971"/>
    </source>
</evidence>
<reference evidence="5 6" key="1">
    <citation type="journal article" date="2006" name="J. Bacteriol.">
        <title>Complete genome sequence of Yersinia pestis strains Antiqua and Nepal516: evidence of gene reduction in an emerging pathogen.</title>
        <authorList>
            <person name="Chain P.S."/>
            <person name="Hu P."/>
            <person name="Malfatti S.A."/>
            <person name="Radnedge L."/>
            <person name="Larimer F."/>
            <person name="Vergez L.M."/>
            <person name="Worsham P."/>
            <person name="Chu M.C."/>
            <person name="Andersen G.L."/>
        </authorList>
    </citation>
    <scope>NUCLEOTIDE SEQUENCE [LARGE SCALE GENOMIC DNA]</scope>
    <source>
        <strain evidence="5 6">Antiqua</strain>
    </source>
</reference>
<dbReference type="HOGENOM" id="CLU_037628_3_0_6"/>
<dbReference type="GO" id="GO:0055085">
    <property type="term" value="P:transmembrane transport"/>
    <property type="evidence" value="ECO:0007669"/>
    <property type="project" value="UniProtKB-ARBA"/>
</dbReference>
<dbReference type="KEGG" id="ypa:YPA_1188"/>
<dbReference type="SUPFAM" id="SSF53822">
    <property type="entry name" value="Periplasmic binding protein-like I"/>
    <property type="match status" value="1"/>
</dbReference>
<sequence precursor="true">MMIKKLCLIAALVFSLGIMGAYAQRSQSIVTVVKVIGEPWYTRMGEGAKEFGDENPSISTRTVGPARADSALQLRIVEDLIAKKVDALAVAPMDPSTLEGALKKAMSRGIIVVTNEAYDMVNMHADIEAVDNATFGAKMNEGLVNCMGESGKWTTFVGSLGTNNHVLWAKSAAVNAQKYPNMTLVDPLNESFNDANRAYDKAKEIMRKYPDIKGFQGHSAIDVIGIGRAVEEAGLQGKICVFGIGLPQDSGKYLDSGAINGISFWDPKDASLAMDTVAKLLLDKKPLTDGMNLGVPGYENVAIRKGKGDGVLVIGDAAKFVDKTNWQQYPF</sequence>
<feature type="domain" description="Periplasmic binding protein" evidence="4">
    <location>
        <begin position="29"/>
        <end position="284"/>
    </location>
</feature>
<proteinExistence type="inferred from homology"/>
<dbReference type="GO" id="GO:0030246">
    <property type="term" value="F:carbohydrate binding"/>
    <property type="evidence" value="ECO:0007669"/>
    <property type="project" value="TreeGrafter"/>
</dbReference>
<dbReference type="PANTHER" id="PTHR30036">
    <property type="entry name" value="D-XYLOSE-BINDING PERIPLASMIC PROTEIN"/>
    <property type="match status" value="1"/>
</dbReference>
<dbReference type="Gene3D" id="3.40.50.2300">
    <property type="match status" value="2"/>
</dbReference>
<dbReference type="AlphaFoldDB" id="A0A0E1P0C3"/>
<evidence type="ECO:0000256" key="2">
    <source>
        <dbReference type="ARBA" id="ARBA00007639"/>
    </source>
</evidence>
<comment type="subcellular location">
    <subcellularLocation>
        <location evidence="1">Periplasm</location>
    </subcellularLocation>
</comment>
<name>A0A0E1P0C3_YERPA</name>
<dbReference type="Pfam" id="PF13407">
    <property type="entry name" value="Peripla_BP_4"/>
    <property type="match status" value="1"/>
</dbReference>
<gene>
    <name evidence="5" type="ordered locus">YPA_1188</name>
</gene>
<dbReference type="EMBL" id="CP000308">
    <property type="protein sequence ID" value="ABG13155.1"/>
    <property type="molecule type" value="Genomic_DNA"/>
</dbReference>
<dbReference type="PANTHER" id="PTHR30036:SF7">
    <property type="entry name" value="ABC TRANSPORTER PERIPLASMIC-BINDING PROTEIN YPHF"/>
    <property type="match status" value="1"/>
</dbReference>
<dbReference type="RefSeq" id="WP_002211125.1">
    <property type="nucleotide sequence ID" value="NC_008150.1"/>
</dbReference>
<dbReference type="Proteomes" id="UP000001971">
    <property type="component" value="Chromosome"/>
</dbReference>
<dbReference type="PATRIC" id="fig|360102.15.peg.4271"/>
<evidence type="ECO:0000259" key="4">
    <source>
        <dbReference type="Pfam" id="PF13407"/>
    </source>
</evidence>
<feature type="chain" id="PRO_5010416371" evidence="3">
    <location>
        <begin position="24"/>
        <end position="331"/>
    </location>
</feature>
<dbReference type="InterPro" id="IPR028082">
    <property type="entry name" value="Peripla_BP_I"/>
</dbReference>
<comment type="similarity">
    <text evidence="2">Belongs to the bacterial solute-binding protein 2 family.</text>
</comment>
<protein>
    <submittedName>
        <fullName evidence="5">Putative sugar-binding periplasmic protein</fullName>
    </submittedName>
</protein>
<evidence type="ECO:0000256" key="3">
    <source>
        <dbReference type="SAM" id="SignalP"/>
    </source>
</evidence>
<feature type="signal peptide" evidence="3">
    <location>
        <begin position="1"/>
        <end position="23"/>
    </location>
</feature>
<evidence type="ECO:0000313" key="5">
    <source>
        <dbReference type="EMBL" id="ABG13155.1"/>
    </source>
</evidence>
<evidence type="ECO:0000256" key="1">
    <source>
        <dbReference type="ARBA" id="ARBA00004418"/>
    </source>
</evidence>
<dbReference type="InterPro" id="IPR050555">
    <property type="entry name" value="Bact_Solute-Bind_Prot2"/>
</dbReference>
<dbReference type="GO" id="GO:0030288">
    <property type="term" value="C:outer membrane-bounded periplasmic space"/>
    <property type="evidence" value="ECO:0007669"/>
    <property type="project" value="TreeGrafter"/>
</dbReference>
<dbReference type="InterPro" id="IPR025997">
    <property type="entry name" value="SBP_2_dom"/>
</dbReference>
<organism evidence="5 6">
    <name type="scientific">Yersinia pestis bv. Antiqua (strain Antiqua)</name>
    <dbReference type="NCBI Taxonomy" id="360102"/>
    <lineage>
        <taxon>Bacteria</taxon>
        <taxon>Pseudomonadati</taxon>
        <taxon>Pseudomonadota</taxon>
        <taxon>Gammaproteobacteria</taxon>
        <taxon>Enterobacterales</taxon>
        <taxon>Yersiniaceae</taxon>
        <taxon>Yersinia</taxon>
    </lineage>
</organism>
<accession>A0A0E1P0C3</accession>
<keyword evidence="3" id="KW-0732">Signal</keyword>